<keyword evidence="2" id="KW-0436">Ligase</keyword>
<gene>
    <name evidence="2" type="ORF">OdinLCB4_001275</name>
</gene>
<dbReference type="GO" id="GO:0016874">
    <property type="term" value="F:ligase activity"/>
    <property type="evidence" value="ECO:0007669"/>
    <property type="project" value="UniProtKB-KW"/>
</dbReference>
<dbReference type="InterPro" id="IPR045864">
    <property type="entry name" value="aa-tRNA-synth_II/BPL/LPL"/>
</dbReference>
<dbReference type="InterPro" id="IPR050664">
    <property type="entry name" value="Octanoyltrans_LipM/LipL"/>
</dbReference>
<dbReference type="CDD" id="cd16443">
    <property type="entry name" value="LplA"/>
    <property type="match status" value="1"/>
</dbReference>
<dbReference type="PANTHER" id="PTHR43679:SF2">
    <property type="entry name" value="OCTANOYL-[GCVH]:PROTEIN N-OCTANOYLTRANSFERASE"/>
    <property type="match status" value="1"/>
</dbReference>
<dbReference type="Gene3D" id="3.30.930.10">
    <property type="entry name" value="Bira Bifunctional Protein, Domain 2"/>
    <property type="match status" value="1"/>
</dbReference>
<dbReference type="AlphaFoldDB" id="A0AAF0D2S0"/>
<accession>A0AAF0D2S0</accession>
<dbReference type="EMBL" id="CP091871">
    <property type="protein sequence ID" value="WEU40592.1"/>
    <property type="molecule type" value="Genomic_DNA"/>
</dbReference>
<protein>
    <submittedName>
        <fullName evidence="2">Lipoate--protein ligase family protein</fullName>
    </submittedName>
</protein>
<dbReference type="PROSITE" id="PS51733">
    <property type="entry name" value="BPL_LPL_CATALYTIC"/>
    <property type="match status" value="1"/>
</dbReference>
<dbReference type="PANTHER" id="PTHR43679">
    <property type="entry name" value="OCTANOYLTRANSFERASE LIPM-RELATED"/>
    <property type="match status" value="1"/>
</dbReference>
<sequence>MIWRVIPLTVNKAAVNMAIDSAILDEVSVGRSPPTLRLYRWKPSAVSVGYFQSVNEEVDVEACKKSGVDIVRRITGGGAVYHSYEGEITYSVIVPENYEGIPKDIISSYELICSGIVKALSWLGLKAEFKPVNDIQVDGKKISGNAQTRRKGVILQHGTILLDLNVKEMFNFLKVSKEKISDKLIKSVEERVASLTTLTGVKPDFTKISQLLIKGFSESLKFNYKFNSLTPIEETLVKEYEVNQFNNIKWVFRR</sequence>
<evidence type="ECO:0000313" key="2">
    <source>
        <dbReference type="EMBL" id="WEU40592.1"/>
    </source>
</evidence>
<proteinExistence type="predicted"/>
<reference evidence="2" key="1">
    <citation type="journal article" date="2017" name="Nature">
        <title>Asgard archaea illuminate the origin of eukaryotic cellular complexity.</title>
        <authorList>
            <person name="Zaremba-Niedzwiedzka K."/>
            <person name="Caceres E.F."/>
            <person name="Saw J.H."/>
            <person name="Backstrom D."/>
            <person name="Juzokaite L."/>
            <person name="Vancaester E."/>
            <person name="Seitz K.W."/>
            <person name="Anantharaman K."/>
            <person name="Starnawski P."/>
            <person name="Kjeldsen K.U."/>
            <person name="Scott M.B."/>
            <person name="Nunoura T."/>
            <person name="Banfield J.F."/>
            <person name="Schramm A."/>
            <person name="Baker B.J."/>
            <person name="Spang A."/>
            <person name="Ettema T.J.G."/>
        </authorList>
    </citation>
    <scope>NUCLEOTIDE SEQUENCE</scope>
    <source>
        <strain evidence="2">LCB_4</strain>
    </source>
</reference>
<dbReference type="Pfam" id="PF21948">
    <property type="entry name" value="LplA-B_cat"/>
    <property type="match status" value="1"/>
</dbReference>
<evidence type="ECO:0000259" key="1">
    <source>
        <dbReference type="PROSITE" id="PS51733"/>
    </source>
</evidence>
<dbReference type="KEGG" id="oyw:OdinLCB4_001275"/>
<name>A0AAF0D2S0_ODILC</name>
<dbReference type="SUPFAM" id="SSF55681">
    <property type="entry name" value="Class II aaRS and biotin synthetases"/>
    <property type="match status" value="1"/>
</dbReference>
<feature type="domain" description="BPL/LPL catalytic" evidence="1">
    <location>
        <begin position="30"/>
        <end position="224"/>
    </location>
</feature>
<evidence type="ECO:0000313" key="3">
    <source>
        <dbReference type="Proteomes" id="UP000186851"/>
    </source>
</evidence>
<reference evidence="2" key="2">
    <citation type="journal article" date="2022" name="Nat. Microbiol.">
        <title>A closed Candidatus Odinarchaeum chromosome exposes Asgard archaeal viruses.</title>
        <authorList>
            <person name="Tamarit D."/>
            <person name="Caceres E.F."/>
            <person name="Krupovic M."/>
            <person name="Nijland R."/>
            <person name="Eme L."/>
            <person name="Robinson N.P."/>
            <person name="Ettema T.J.G."/>
        </authorList>
    </citation>
    <scope>NUCLEOTIDE SEQUENCE</scope>
    <source>
        <strain evidence="2">LCB_4</strain>
    </source>
</reference>
<dbReference type="InterPro" id="IPR004143">
    <property type="entry name" value="BPL_LPL_catalytic"/>
</dbReference>
<dbReference type="Proteomes" id="UP000186851">
    <property type="component" value="Chromosome"/>
</dbReference>
<organism evidence="2 3">
    <name type="scientific">Odinarchaeota yellowstonii (strain LCB_4)</name>
    <dbReference type="NCBI Taxonomy" id="1841599"/>
    <lineage>
        <taxon>Archaea</taxon>
        <taxon>Promethearchaeati</taxon>
        <taxon>Candidatus Odinarchaeota</taxon>
        <taxon>Candidatus Odinarchaeia</taxon>
        <taxon>Candidatus Odinarchaeales</taxon>
        <taxon>Candidatus Odinarchaeaceae</taxon>
        <taxon>Candidatus Odinarchaeum</taxon>
    </lineage>
</organism>